<evidence type="ECO:0000313" key="9">
    <source>
        <dbReference type="Proteomes" id="UP001500956"/>
    </source>
</evidence>
<sequence>MDVTAPARPTTSRAAATARRPWWLVAAGPGAVVVAVLALLLAGMYSDAFAPLGTFSDPGALVRWGLPVSTVLAEVSLSVTFGGLFAVSFWLPPGRQRDRVLFVAGWASSAWAVATVVQLVLNYSYVSAIAPSASNFGQGLWQFVQDVELGQISVWTIALAAVTSALALGVRGPVGALWTALLPFAALALQSTTGHAAGAVNHDLAVGAMLLHIGPAALWVGGLAALLVVVLTRSDGGTGAGSGGARGRAAASDGREVAATAVARFSPVAAWCFALVGISGVLSALVRVAHLDDLFTRYGVLLQVKMLLLLVLGALGWAHRRWIVGRLTRDAEPVRRLFWQLLAVEVLVIGAVSGVAVGLGSTAPPVPDEVPVDASPAYQLTGYPLPPENTVDRYFTEWAFDPLFTVACLAGIGVYVAWVLRLRRRGDRWPVGRTISWVAGLLVMLWVTNGGPAVYGHVVFSGHMVQHMILAMVIPLLLVLAAPVTMLLRAVPTRKDGSRGPREWVLALVHSRVGSFVARPVVAAVIFAGGMIAFYFTPVFEWALSNHAGHVWMTLHFTLAGYLFANALIGIDPGPQRPPYPQRLLLLFGTMVFHAFFGVVLTTGTSLLVADWFGNMGRPWGLSAIDDQQLGGAIAWGIGELPTLVLAVVVGVQWSRSDEREARRRDRKAERDDDAELRAYNAMLAEMAERDGSSPGRDPRDPQR</sequence>
<dbReference type="EMBL" id="BAABID010000006">
    <property type="protein sequence ID" value="GAA4723521.1"/>
    <property type="molecule type" value="Genomic_DNA"/>
</dbReference>
<feature type="transmembrane region" description="Helical" evidence="6">
    <location>
        <begin position="64"/>
        <end position="91"/>
    </location>
</feature>
<keyword evidence="9" id="KW-1185">Reference proteome</keyword>
<name>A0ABP8Y8X4_9MICO</name>
<feature type="transmembrane region" description="Helical" evidence="6">
    <location>
        <begin position="209"/>
        <end position="231"/>
    </location>
</feature>
<comment type="subcellular location">
    <subcellularLocation>
        <location evidence="1">Cell membrane</location>
        <topology evidence="1">Multi-pass membrane protein</topology>
    </subcellularLocation>
</comment>
<accession>A0ABP8Y8X4</accession>
<feature type="transmembrane region" description="Helical" evidence="6">
    <location>
        <begin position="152"/>
        <end position="170"/>
    </location>
</feature>
<feature type="transmembrane region" description="Helical" evidence="6">
    <location>
        <begin position="434"/>
        <end position="455"/>
    </location>
</feature>
<evidence type="ECO:0000256" key="2">
    <source>
        <dbReference type="ARBA" id="ARBA00022475"/>
    </source>
</evidence>
<feature type="transmembrane region" description="Helical" evidence="6">
    <location>
        <begin position="268"/>
        <end position="289"/>
    </location>
</feature>
<evidence type="ECO:0000256" key="1">
    <source>
        <dbReference type="ARBA" id="ARBA00004651"/>
    </source>
</evidence>
<evidence type="ECO:0000256" key="4">
    <source>
        <dbReference type="ARBA" id="ARBA00022989"/>
    </source>
</evidence>
<keyword evidence="4 6" id="KW-1133">Transmembrane helix</keyword>
<dbReference type="Pfam" id="PF09678">
    <property type="entry name" value="Caa3_CtaG"/>
    <property type="match status" value="1"/>
</dbReference>
<keyword evidence="5 6" id="KW-0472">Membrane</keyword>
<feature type="transmembrane region" description="Helical" evidence="6">
    <location>
        <begin position="295"/>
        <end position="317"/>
    </location>
</feature>
<keyword evidence="2" id="KW-1003">Cell membrane</keyword>
<reference evidence="9" key="1">
    <citation type="journal article" date="2019" name="Int. J. Syst. Evol. Microbiol.">
        <title>The Global Catalogue of Microorganisms (GCM) 10K type strain sequencing project: providing services to taxonomists for standard genome sequencing and annotation.</title>
        <authorList>
            <consortium name="The Broad Institute Genomics Platform"/>
            <consortium name="The Broad Institute Genome Sequencing Center for Infectious Disease"/>
            <person name="Wu L."/>
            <person name="Ma J."/>
        </authorList>
    </citation>
    <scope>NUCLEOTIDE SEQUENCE [LARGE SCALE GENOMIC DNA]</scope>
    <source>
        <strain evidence="9">JCM 18063</strain>
    </source>
</reference>
<evidence type="ECO:0000256" key="6">
    <source>
        <dbReference type="SAM" id="Phobius"/>
    </source>
</evidence>
<evidence type="ECO:0000313" key="8">
    <source>
        <dbReference type="EMBL" id="GAA4723521.1"/>
    </source>
</evidence>
<feature type="transmembrane region" description="Helical" evidence="6">
    <location>
        <begin position="21"/>
        <end position="44"/>
    </location>
</feature>
<dbReference type="InterPro" id="IPR008457">
    <property type="entry name" value="Cu-R_CopD_dom"/>
</dbReference>
<feature type="domain" description="Copper resistance protein D" evidence="7">
    <location>
        <begin position="260"/>
        <end position="359"/>
    </location>
</feature>
<gene>
    <name evidence="8" type="ORF">GCM10023216_11430</name>
</gene>
<evidence type="ECO:0000256" key="3">
    <source>
        <dbReference type="ARBA" id="ARBA00022692"/>
    </source>
</evidence>
<protein>
    <submittedName>
        <fullName evidence="8">Cytochrome c oxidase assembly protein</fullName>
    </submittedName>
</protein>
<dbReference type="Proteomes" id="UP001500956">
    <property type="component" value="Unassembled WGS sequence"/>
</dbReference>
<feature type="transmembrane region" description="Helical" evidence="6">
    <location>
        <begin position="337"/>
        <end position="359"/>
    </location>
</feature>
<feature type="transmembrane region" description="Helical" evidence="6">
    <location>
        <begin position="467"/>
        <end position="488"/>
    </location>
</feature>
<dbReference type="InterPro" id="IPR019108">
    <property type="entry name" value="Caa3_assmbl_CtaG-rel"/>
</dbReference>
<feature type="transmembrane region" description="Helical" evidence="6">
    <location>
        <begin position="177"/>
        <end position="197"/>
    </location>
</feature>
<dbReference type="PANTHER" id="PTHR34820">
    <property type="entry name" value="INNER MEMBRANE PROTEIN YEBZ"/>
    <property type="match status" value="1"/>
</dbReference>
<feature type="transmembrane region" description="Helical" evidence="6">
    <location>
        <begin position="403"/>
        <end position="422"/>
    </location>
</feature>
<proteinExistence type="predicted"/>
<feature type="transmembrane region" description="Helical" evidence="6">
    <location>
        <begin position="516"/>
        <end position="537"/>
    </location>
</feature>
<dbReference type="InterPro" id="IPR032694">
    <property type="entry name" value="CopC/D"/>
</dbReference>
<feature type="transmembrane region" description="Helical" evidence="6">
    <location>
        <begin position="549"/>
        <end position="572"/>
    </location>
</feature>
<keyword evidence="3 6" id="KW-0812">Transmembrane</keyword>
<feature type="transmembrane region" description="Helical" evidence="6">
    <location>
        <begin position="633"/>
        <end position="655"/>
    </location>
</feature>
<organism evidence="8 9">
    <name type="scientific">Isoptericola chiayiensis</name>
    <dbReference type="NCBI Taxonomy" id="579446"/>
    <lineage>
        <taxon>Bacteria</taxon>
        <taxon>Bacillati</taxon>
        <taxon>Actinomycetota</taxon>
        <taxon>Actinomycetes</taxon>
        <taxon>Micrococcales</taxon>
        <taxon>Promicromonosporaceae</taxon>
        <taxon>Isoptericola</taxon>
    </lineage>
</organism>
<feature type="transmembrane region" description="Helical" evidence="6">
    <location>
        <begin position="584"/>
        <end position="613"/>
    </location>
</feature>
<evidence type="ECO:0000256" key="5">
    <source>
        <dbReference type="ARBA" id="ARBA00023136"/>
    </source>
</evidence>
<comment type="caution">
    <text evidence="8">The sequence shown here is derived from an EMBL/GenBank/DDBJ whole genome shotgun (WGS) entry which is preliminary data.</text>
</comment>
<feature type="transmembrane region" description="Helical" evidence="6">
    <location>
        <begin position="100"/>
        <end position="121"/>
    </location>
</feature>
<dbReference type="PANTHER" id="PTHR34820:SF4">
    <property type="entry name" value="INNER MEMBRANE PROTEIN YEBZ"/>
    <property type="match status" value="1"/>
</dbReference>
<dbReference type="Pfam" id="PF05425">
    <property type="entry name" value="CopD"/>
    <property type="match status" value="1"/>
</dbReference>
<evidence type="ECO:0000259" key="7">
    <source>
        <dbReference type="Pfam" id="PF05425"/>
    </source>
</evidence>